<accession>A0AAE0U3W5</accession>
<feature type="domain" description="Enoyl reductase (ER)" evidence="1">
    <location>
        <begin position="20"/>
        <end position="339"/>
    </location>
</feature>
<dbReference type="InterPro" id="IPR050700">
    <property type="entry name" value="YIM1/Zinc_Alcohol_DH_Fams"/>
</dbReference>
<dbReference type="PANTHER" id="PTHR11695">
    <property type="entry name" value="ALCOHOL DEHYDROGENASE RELATED"/>
    <property type="match status" value="1"/>
</dbReference>
<dbReference type="AlphaFoldDB" id="A0AAE0U3W5"/>
<comment type="caution">
    <text evidence="2">The sequence shown here is derived from an EMBL/GenBank/DDBJ whole genome shotgun (WGS) entry which is preliminary data.</text>
</comment>
<dbReference type="SMART" id="SM00829">
    <property type="entry name" value="PKS_ER"/>
    <property type="match status" value="1"/>
</dbReference>
<dbReference type="Pfam" id="PF13602">
    <property type="entry name" value="ADH_zinc_N_2"/>
    <property type="match status" value="1"/>
</dbReference>
<dbReference type="PANTHER" id="PTHR11695:SF294">
    <property type="entry name" value="RETICULON-4-INTERACTING PROTEIN 1, MITOCHONDRIAL"/>
    <property type="match status" value="1"/>
</dbReference>
<dbReference type="SUPFAM" id="SSF51735">
    <property type="entry name" value="NAD(P)-binding Rossmann-fold domains"/>
    <property type="match status" value="1"/>
</dbReference>
<dbReference type="InterPro" id="IPR020843">
    <property type="entry name" value="ER"/>
</dbReference>
<organism evidence="2 3">
    <name type="scientific">Podospora didyma</name>
    <dbReference type="NCBI Taxonomy" id="330526"/>
    <lineage>
        <taxon>Eukaryota</taxon>
        <taxon>Fungi</taxon>
        <taxon>Dikarya</taxon>
        <taxon>Ascomycota</taxon>
        <taxon>Pezizomycotina</taxon>
        <taxon>Sordariomycetes</taxon>
        <taxon>Sordariomycetidae</taxon>
        <taxon>Sordariales</taxon>
        <taxon>Podosporaceae</taxon>
        <taxon>Podospora</taxon>
    </lineage>
</organism>
<sequence length="344" mass="36369">MASPASGTMKAWQYASVDGGLEKNLVLNDDVPLPKLSVRGRDTELLVEVISASINPSDYKLPELGLIFRAVVGSPATPGVDFCGRVVKTTPLVDSFQVGELVCGRLDPSQHGSLGQFVTAPTRVCTSVPSAGVTTHQASTVGVAGITAYQAIAPNVKAGDKVFINGGSGGVGTFAIQIAKILGCHVTVTCSTPKIPLCRELGADEVIDYTAVNFIEELREGGKAYMLCVDNVGTPEDLYKAADDFLLPEGKFVQIGGAPTLQSLKSLSSRMLLPSFLGGGKRKFEFFTIHHSSEDLALLVGWIVQGKLKPVIDDVVPFEDVPKAFALLKAGKCPGKLVIQVKQE</sequence>
<name>A0AAE0U3W5_9PEZI</name>
<dbReference type="Gene3D" id="3.90.180.10">
    <property type="entry name" value="Medium-chain alcohol dehydrogenases, catalytic domain"/>
    <property type="match status" value="1"/>
</dbReference>
<dbReference type="Gene3D" id="3.40.50.720">
    <property type="entry name" value="NAD(P)-binding Rossmann-like Domain"/>
    <property type="match status" value="1"/>
</dbReference>
<dbReference type="GO" id="GO:0005739">
    <property type="term" value="C:mitochondrion"/>
    <property type="evidence" value="ECO:0007669"/>
    <property type="project" value="TreeGrafter"/>
</dbReference>
<keyword evidence="3" id="KW-1185">Reference proteome</keyword>
<evidence type="ECO:0000313" key="3">
    <source>
        <dbReference type="Proteomes" id="UP001285441"/>
    </source>
</evidence>
<evidence type="ECO:0000259" key="1">
    <source>
        <dbReference type="SMART" id="SM00829"/>
    </source>
</evidence>
<evidence type="ECO:0000313" key="2">
    <source>
        <dbReference type="EMBL" id="KAK3389931.1"/>
    </source>
</evidence>
<dbReference type="Pfam" id="PF08240">
    <property type="entry name" value="ADH_N"/>
    <property type="match status" value="1"/>
</dbReference>
<dbReference type="GO" id="GO:0016491">
    <property type="term" value="F:oxidoreductase activity"/>
    <property type="evidence" value="ECO:0007669"/>
    <property type="project" value="InterPro"/>
</dbReference>
<protein>
    <recommendedName>
        <fullName evidence="1">Enoyl reductase (ER) domain-containing protein</fullName>
    </recommendedName>
</protein>
<proteinExistence type="predicted"/>
<dbReference type="InterPro" id="IPR036291">
    <property type="entry name" value="NAD(P)-bd_dom_sf"/>
</dbReference>
<reference evidence="2" key="1">
    <citation type="journal article" date="2023" name="Mol. Phylogenet. Evol.">
        <title>Genome-scale phylogeny and comparative genomics of the fungal order Sordariales.</title>
        <authorList>
            <person name="Hensen N."/>
            <person name="Bonometti L."/>
            <person name="Westerberg I."/>
            <person name="Brannstrom I.O."/>
            <person name="Guillou S."/>
            <person name="Cros-Aarteil S."/>
            <person name="Calhoun S."/>
            <person name="Haridas S."/>
            <person name="Kuo A."/>
            <person name="Mondo S."/>
            <person name="Pangilinan J."/>
            <person name="Riley R."/>
            <person name="LaButti K."/>
            <person name="Andreopoulos B."/>
            <person name="Lipzen A."/>
            <person name="Chen C."/>
            <person name="Yan M."/>
            <person name="Daum C."/>
            <person name="Ng V."/>
            <person name="Clum A."/>
            <person name="Steindorff A."/>
            <person name="Ohm R.A."/>
            <person name="Martin F."/>
            <person name="Silar P."/>
            <person name="Natvig D.O."/>
            <person name="Lalanne C."/>
            <person name="Gautier V."/>
            <person name="Ament-Velasquez S.L."/>
            <person name="Kruys A."/>
            <person name="Hutchinson M.I."/>
            <person name="Powell A.J."/>
            <person name="Barry K."/>
            <person name="Miller A.N."/>
            <person name="Grigoriev I.V."/>
            <person name="Debuchy R."/>
            <person name="Gladieux P."/>
            <person name="Hiltunen Thoren M."/>
            <person name="Johannesson H."/>
        </authorList>
    </citation>
    <scope>NUCLEOTIDE SEQUENCE</scope>
    <source>
        <strain evidence="2">CBS 232.78</strain>
    </source>
</reference>
<gene>
    <name evidence="2" type="ORF">B0H63DRAFT_464539</name>
</gene>
<dbReference type="Proteomes" id="UP001285441">
    <property type="component" value="Unassembled WGS sequence"/>
</dbReference>
<dbReference type="CDD" id="cd08267">
    <property type="entry name" value="MDR1"/>
    <property type="match status" value="1"/>
</dbReference>
<dbReference type="SUPFAM" id="SSF50129">
    <property type="entry name" value="GroES-like"/>
    <property type="match status" value="1"/>
</dbReference>
<dbReference type="InterPro" id="IPR011032">
    <property type="entry name" value="GroES-like_sf"/>
</dbReference>
<dbReference type="InterPro" id="IPR013154">
    <property type="entry name" value="ADH-like_N"/>
</dbReference>
<reference evidence="2" key="2">
    <citation type="submission" date="2023-06" db="EMBL/GenBank/DDBJ databases">
        <authorList>
            <consortium name="Lawrence Berkeley National Laboratory"/>
            <person name="Haridas S."/>
            <person name="Hensen N."/>
            <person name="Bonometti L."/>
            <person name="Westerberg I."/>
            <person name="Brannstrom I.O."/>
            <person name="Guillou S."/>
            <person name="Cros-Aarteil S."/>
            <person name="Calhoun S."/>
            <person name="Kuo A."/>
            <person name="Mondo S."/>
            <person name="Pangilinan J."/>
            <person name="Riley R."/>
            <person name="LaButti K."/>
            <person name="Andreopoulos B."/>
            <person name="Lipzen A."/>
            <person name="Chen C."/>
            <person name="Yanf M."/>
            <person name="Daum C."/>
            <person name="Ng V."/>
            <person name="Clum A."/>
            <person name="Steindorff A."/>
            <person name="Ohm R."/>
            <person name="Martin F."/>
            <person name="Silar P."/>
            <person name="Natvig D."/>
            <person name="Lalanne C."/>
            <person name="Gautier V."/>
            <person name="Ament-velasquez S.L."/>
            <person name="Kruys A."/>
            <person name="Hutchinson M.I."/>
            <person name="Powell A.J."/>
            <person name="Barry K."/>
            <person name="Miller A.N."/>
            <person name="Grigoriev I.V."/>
            <person name="Debuchy R."/>
            <person name="Gladieux P."/>
            <person name="Thoren M.H."/>
            <person name="Johannesson H."/>
        </authorList>
    </citation>
    <scope>NUCLEOTIDE SEQUENCE</scope>
    <source>
        <strain evidence="2">CBS 232.78</strain>
    </source>
</reference>
<dbReference type="EMBL" id="JAULSW010000002">
    <property type="protein sequence ID" value="KAK3389931.1"/>
    <property type="molecule type" value="Genomic_DNA"/>
</dbReference>